<sequence>MRHLAFDNQKTVISSSEQARKLLKRAKWLAGASILAASSTAMAAPSLVVNNVGTPTVVGTGQGKRAIWTNAGTVGSDTIDLVGVITTATLNHTWSTTANRPSITSVGPDDIFIEWRLYRAGTYNITTNSGGVPVVADVHVQFNDVDGPNNERIYLPVCQGDISWVRIDATATTGRAFGAVAGQAETFSLIGDQNYNNQPVSGLEALWKDRSTFTMGRTANSGFLIRFDNPTYSAFDTLDFECADFKPPVTVNDSKEGVPGTSTIVDILDNDSSATLNNNPTNNNSLKASEFARASVNLVPPPSATGIITDSFGDVIGFTVPGEGVWSYSDTTGQLTFTPDPSFVGYASTVNYTVDNALGIQSNQATVTVWYPGIGVTKASTFNDLNGDGYGQVGETINYIYQVKSYGAEPLRNPSLTETTFTGAGTPPTPTYVSGDTNNDGYIGLTETWFYSAVYSLVAGDLSGTGVNNSATASGNTAAGTVVNDVSDSANPADGNNNTKSGPGPGNNDATVTAVPRAPIAASNDTQSGTITNDGQANAFNVLSNDSLKGAAPTPSNVAITVTTPASHAGVTLNTSTGQVSVAPGTPAGNYTINYQICEIGNPTNCANAVATVNVSLRPINADDDSGPSVNSTNGSASLYNVLSNDTFNGGAATTPNVTINVTSPATPAFAGASVPSLNISTGVVSVPAGTPAGTYNIGYEICDSAVPTNCEAAIATIIVTPTPIAASNDSGPAVNGAAGNTNAFNAFTNDSFNGNPVNLSLVTATVTSPATPLSAGAPVPSLNTATGVVSVPAGTPAGSYTIGYRICENANPTNCANASITVQVAASPIAANNDSTPAVNSANGGSNLVNALGNDSLNGAAPTASNVNITVTTPASNAGVTMNTATGQVSVAPGTPAGNYSIGYQICEKLNPSNCAIANVTIPVNVTPIAASADTPPAQNGRTGANDIVNAFTNDSLNGSPVNVADIEATITAPATPLTAGAPVPVMDPATGLVDVPAGTPAGTYTIAYEICEKTNPTNCANSSVTVIVSAAPITALNDNAGTVTTANGGANLINALGNDTLNGSPVALADVNLTVTAPASNAGVTLNTATGQVSVAPGTPAGNYSIGYQICEKLNPTNCQSATIAVVVDVTPLNASNDSPAPVNGANGGNDIINAFANDTLNGAPVNVADISATITAPATPLTAGAPVPVMDPATGLVDVPAGTPAGTYTIAYEICENSNPTNCKTATVQVVVTAAPITADADSPAPVNGATGGNDIINAFANDSLNGAPVNVADIEATVTSPAMPLTAGAPVPVMDPATGLVDVPAGTPAGTYTIAYEICEKLNPNNCASSTVNVVVTAAPITADADSPAPVNGATGGNDIINAFANDSLNGAPVNVADIEATVTSPATPLTAGAPVPVMDPATGLVDVPVGTPAGTYTIAYEICEKLNPNNCATNNVTVVVTAAPIAASNDAVGPVPGISGGSNLINALNNDMLNGASVAIADINVTVTSPASHAGVTLDPATGMVSVAPNTPAGTYTIGYQICEKLNPTNCANAIISVTVDAAPIMADVDSPAPVNGANGGNDIINAFANDSLNGAPVNVADIDATITTPATPATPGAPVPVMDPATGLVDVSVGTPAGTYTIAYEICQKLNPTNCASSNVTIVVEAPEILAANDVPAPVRSGVGNPNAINAFANDILNGSPVDVNDINVTILTPAAHAGVVLDPATGIVSVTANVPDGTYIIEYQICEKLNPTNCKTATVTVVVEPPVSSVTGTVFTDVNGDGVLGPDEPRRAGWIVEIMKDGVVVATTTTDANGDYRVDGLLSGPGYDIVFRNPENNVVYDKIEGVNLVNNTVVIDQNQPIDPSGVIYDSITRNPISGVTVRLLGPDGNPLPSICFVDASQASQTTGASGEYRFDIIPGAAPQCPASETVYTIQVTPPVGFADGSTVLVPLPGPFDPSGLPAPVRISPDATPPQGSDTPFYLSFRLQPGDPDVVNNHIALDPFLNRTPLVVTKTSIKRSASTGDLVPYEITVRNTENAQRAGVDVVDILPAGMKYVLGTASVDGVANEPIATNNNRELRWTGQVIPANGSVRYNLTLVVGAGVTGGEKVNTGLAQNAADFSAISNRGTAVVAIVPSAVFDCSELLGKVFEDRNRNGYQDENEPGIAGVRLATVNGQLITTDEFGRYHIACAAVPDARIGSNFVLKVDTRTLPIGWEVTFDNPKSIRLTRGKFGELNFGVAPREEGAPTNSNGKGE</sequence>
<feature type="compositionally biased region" description="Polar residues" evidence="4">
    <location>
        <begin position="484"/>
        <end position="501"/>
    </location>
</feature>
<evidence type="ECO:0000256" key="4">
    <source>
        <dbReference type="SAM" id="MobiDB-lite"/>
    </source>
</evidence>
<keyword evidence="3 5" id="KW-0732">Signal</keyword>
<evidence type="ECO:0008006" key="11">
    <source>
        <dbReference type="Google" id="ProtNLM"/>
    </source>
</evidence>
<evidence type="ECO:0000256" key="3">
    <source>
        <dbReference type="ARBA" id="ARBA00022729"/>
    </source>
</evidence>
<dbReference type="SUPFAM" id="SSF117074">
    <property type="entry name" value="Hypothetical protein PA1324"/>
    <property type="match status" value="2"/>
</dbReference>
<feature type="region of interest" description="Disordered" evidence="4">
    <location>
        <begin position="482"/>
        <end position="512"/>
    </location>
</feature>
<dbReference type="NCBIfam" id="TIGR01451">
    <property type="entry name" value="B_ant_repeat"/>
    <property type="match status" value="1"/>
</dbReference>
<keyword evidence="10" id="KW-1185">Reference proteome</keyword>
<dbReference type="InterPro" id="IPR008969">
    <property type="entry name" value="CarboxyPept-like_regulatory"/>
</dbReference>
<evidence type="ECO:0000256" key="1">
    <source>
        <dbReference type="ARBA" id="ARBA00004613"/>
    </source>
</evidence>
<dbReference type="OrthoDB" id="9773411at2"/>
<dbReference type="RefSeq" id="WP_072558324.1">
    <property type="nucleotide sequence ID" value="NZ_CP018154.1"/>
</dbReference>
<evidence type="ECO:0000259" key="7">
    <source>
        <dbReference type="Pfam" id="PF17210"/>
    </source>
</evidence>
<accession>A0A1L3J984</accession>
<organism evidence="9 10">
    <name type="scientific">Sphingorhabdus lutea</name>
    <dbReference type="NCBI Taxonomy" id="1913578"/>
    <lineage>
        <taxon>Bacteria</taxon>
        <taxon>Pseudomonadati</taxon>
        <taxon>Pseudomonadota</taxon>
        <taxon>Alphaproteobacteria</taxon>
        <taxon>Sphingomonadales</taxon>
        <taxon>Sphingomonadaceae</taxon>
        <taxon>Sphingorhabdus</taxon>
    </lineage>
</organism>
<dbReference type="InterPro" id="IPR033764">
    <property type="entry name" value="Sdr_B"/>
</dbReference>
<evidence type="ECO:0000259" key="8">
    <source>
        <dbReference type="Pfam" id="PF24346"/>
    </source>
</evidence>
<keyword evidence="2" id="KW-0964">Secreted</keyword>
<feature type="chain" id="PRO_5012543773" description="DUF11 domain-containing protein" evidence="5">
    <location>
        <begin position="44"/>
        <end position="2242"/>
    </location>
</feature>
<comment type="subcellular location">
    <subcellularLocation>
        <location evidence="1">Secreted</location>
    </subcellularLocation>
</comment>
<feature type="domain" description="DUF11" evidence="6">
    <location>
        <begin position="1996"/>
        <end position="2101"/>
    </location>
</feature>
<dbReference type="SUPFAM" id="SSF49464">
    <property type="entry name" value="Carboxypeptidase regulatory domain-like"/>
    <property type="match status" value="1"/>
</dbReference>
<dbReference type="Gene3D" id="2.60.40.10">
    <property type="entry name" value="Immunoglobulins"/>
    <property type="match status" value="2"/>
</dbReference>
<dbReference type="InterPro" id="IPR013783">
    <property type="entry name" value="Ig-like_fold"/>
</dbReference>
<protein>
    <recommendedName>
        <fullName evidence="11">DUF11 domain-containing protein</fullName>
    </recommendedName>
</protein>
<evidence type="ECO:0000313" key="10">
    <source>
        <dbReference type="Proteomes" id="UP000242561"/>
    </source>
</evidence>
<dbReference type="Pfam" id="PF17210">
    <property type="entry name" value="SdrD_B"/>
    <property type="match status" value="1"/>
</dbReference>
<name>A0A1L3J984_9SPHN</name>
<feature type="domain" description="SD-repeat containing protein B" evidence="7">
    <location>
        <begin position="1759"/>
        <end position="1830"/>
    </location>
</feature>
<dbReference type="EMBL" id="CP018154">
    <property type="protein sequence ID" value="APG61678.1"/>
    <property type="molecule type" value="Genomic_DNA"/>
</dbReference>
<dbReference type="Proteomes" id="UP000242561">
    <property type="component" value="Chromosome"/>
</dbReference>
<dbReference type="Pfam" id="PF01345">
    <property type="entry name" value="DUF11"/>
    <property type="match status" value="1"/>
</dbReference>
<reference evidence="9 10" key="1">
    <citation type="submission" date="2016-11" db="EMBL/GenBank/DDBJ databases">
        <title>Sphingorhabdus sp. LPB0140, isolated from marine environment.</title>
        <authorList>
            <person name="Kim E."/>
            <person name="Yi H."/>
        </authorList>
    </citation>
    <scope>NUCLEOTIDE SEQUENCE [LARGE SCALE GENOMIC DNA]</scope>
    <source>
        <strain evidence="9 10">LPB0140</strain>
    </source>
</reference>
<evidence type="ECO:0000256" key="2">
    <source>
        <dbReference type="ARBA" id="ARBA00022525"/>
    </source>
</evidence>
<dbReference type="InterPro" id="IPR055354">
    <property type="entry name" value="DUF7507"/>
</dbReference>
<feature type="signal peptide" evidence="5">
    <location>
        <begin position="1"/>
        <end position="43"/>
    </location>
</feature>
<gene>
    <name evidence="9" type="ORF">LPB140_01190</name>
</gene>
<evidence type="ECO:0000259" key="6">
    <source>
        <dbReference type="Pfam" id="PF01345"/>
    </source>
</evidence>
<evidence type="ECO:0000313" key="9">
    <source>
        <dbReference type="EMBL" id="APG61678.1"/>
    </source>
</evidence>
<dbReference type="KEGG" id="sphl:LPB140_01190"/>
<dbReference type="GO" id="GO:0005576">
    <property type="term" value="C:extracellular region"/>
    <property type="evidence" value="ECO:0007669"/>
    <property type="project" value="UniProtKB-SubCell"/>
</dbReference>
<dbReference type="InterPro" id="IPR047589">
    <property type="entry name" value="DUF11_rpt"/>
</dbReference>
<proteinExistence type="predicted"/>
<dbReference type="InterPro" id="IPR001434">
    <property type="entry name" value="OmcB-like_DUF11"/>
</dbReference>
<dbReference type="STRING" id="1913578.LPB140_01190"/>
<evidence type="ECO:0000256" key="5">
    <source>
        <dbReference type="SAM" id="SignalP"/>
    </source>
</evidence>
<feature type="domain" description="DUF7507" evidence="8">
    <location>
        <begin position="372"/>
        <end position="485"/>
    </location>
</feature>
<dbReference type="Pfam" id="PF24346">
    <property type="entry name" value="DUF7507"/>
    <property type="match status" value="1"/>
</dbReference>